<gene>
    <name evidence="1" type="ORF">TWF696_004744</name>
</gene>
<accession>A0AAV9V568</accession>
<organism evidence="1 2">
    <name type="scientific">Orbilia brochopaga</name>
    <dbReference type="NCBI Taxonomy" id="3140254"/>
    <lineage>
        <taxon>Eukaryota</taxon>
        <taxon>Fungi</taxon>
        <taxon>Dikarya</taxon>
        <taxon>Ascomycota</taxon>
        <taxon>Pezizomycotina</taxon>
        <taxon>Orbiliomycetes</taxon>
        <taxon>Orbiliales</taxon>
        <taxon>Orbiliaceae</taxon>
        <taxon>Orbilia</taxon>
    </lineage>
</organism>
<sequence>MHLVQPADAARTELKLKGRSPTPSSLSMTASSLASAATAAASAANAARPIVNLPQEILIHIAKQLPIILDVFVLRQTCKALYRRLGKENGNLWYHFLNNKNGSHWKRFSHYQQDADYFGLTRQILAGEVPGCQLCLRDVNTPVDAYRGSVFYKTLCRNCAKEHFTELWRLEDQYPSLQIHPNDTITWIGGFPFDDPAGVTGRWLGTDFSMTSVRNVDLRAAIIEQLGYDASPNAKDIWEARYDKQIRFALKKKESANVVVTVMTRLYRENFERLHWLQPPDAFSQYLYNALLWNIRPWLAPHYGDKSMPKFTLGDHMEDLLDLYTESEELAPSLRQHGLERACREALAKVLAKIPQPGQVVRRQSCASPLIRYWLDAWLRERGYKGIPASNRNLKNTSRVCPFCAPTGGKGVAFNCTIALAIHIWCRHEERMGDEWLWVPIGEVPPL</sequence>
<dbReference type="SUPFAM" id="SSF81383">
    <property type="entry name" value="F-box domain"/>
    <property type="match status" value="1"/>
</dbReference>
<dbReference type="InterPro" id="IPR036047">
    <property type="entry name" value="F-box-like_dom_sf"/>
</dbReference>
<evidence type="ECO:0000313" key="1">
    <source>
        <dbReference type="EMBL" id="KAK6352741.1"/>
    </source>
</evidence>
<dbReference type="Proteomes" id="UP001375240">
    <property type="component" value="Unassembled WGS sequence"/>
</dbReference>
<comment type="caution">
    <text evidence="1">The sequence shown here is derived from an EMBL/GenBank/DDBJ whole genome shotgun (WGS) entry which is preliminary data.</text>
</comment>
<keyword evidence="2" id="KW-1185">Reference proteome</keyword>
<reference evidence="1 2" key="1">
    <citation type="submission" date="2019-10" db="EMBL/GenBank/DDBJ databases">
        <authorList>
            <person name="Palmer J.M."/>
        </authorList>
    </citation>
    <scope>NUCLEOTIDE SEQUENCE [LARGE SCALE GENOMIC DNA]</scope>
    <source>
        <strain evidence="1 2">TWF696</strain>
    </source>
</reference>
<dbReference type="CDD" id="cd09917">
    <property type="entry name" value="F-box_SF"/>
    <property type="match status" value="1"/>
</dbReference>
<protein>
    <recommendedName>
        <fullName evidence="3">F-box domain-containing protein</fullName>
    </recommendedName>
</protein>
<name>A0AAV9V568_9PEZI</name>
<evidence type="ECO:0008006" key="3">
    <source>
        <dbReference type="Google" id="ProtNLM"/>
    </source>
</evidence>
<dbReference type="EMBL" id="JAVHNQ010000003">
    <property type="protein sequence ID" value="KAK6352741.1"/>
    <property type="molecule type" value="Genomic_DNA"/>
</dbReference>
<proteinExistence type="predicted"/>
<dbReference type="AlphaFoldDB" id="A0AAV9V568"/>
<evidence type="ECO:0000313" key="2">
    <source>
        <dbReference type="Proteomes" id="UP001375240"/>
    </source>
</evidence>